<name>A0A369NV14_9ACTN</name>
<dbReference type="AlphaFoldDB" id="A0A369NV14"/>
<dbReference type="RefSeq" id="WP_114549751.1">
    <property type="nucleotide sequence ID" value="NZ_DBGDPA010000075.1"/>
</dbReference>
<keyword evidence="1" id="KW-1133">Transmembrane helix</keyword>
<dbReference type="PROSITE" id="PS51257">
    <property type="entry name" value="PROKAR_LIPOPROTEIN"/>
    <property type="match status" value="1"/>
</dbReference>
<feature type="transmembrane region" description="Helical" evidence="1">
    <location>
        <begin position="7"/>
        <end position="25"/>
    </location>
</feature>
<evidence type="ECO:0000313" key="3">
    <source>
        <dbReference type="Proteomes" id="UP000253805"/>
    </source>
</evidence>
<evidence type="ECO:0000313" key="2">
    <source>
        <dbReference type="EMBL" id="RDC41268.1"/>
    </source>
</evidence>
<keyword evidence="1" id="KW-0472">Membrane</keyword>
<comment type="caution">
    <text evidence="2">The sequence shown here is derived from an EMBL/GenBank/DDBJ whole genome shotgun (WGS) entry which is preliminary data.</text>
</comment>
<evidence type="ECO:0000256" key="1">
    <source>
        <dbReference type="SAM" id="Phobius"/>
    </source>
</evidence>
<protein>
    <submittedName>
        <fullName evidence="2">Uncharacterized protein</fullName>
    </submittedName>
</protein>
<dbReference type="EMBL" id="PPUT01000047">
    <property type="protein sequence ID" value="RDC41268.1"/>
    <property type="molecule type" value="Genomic_DNA"/>
</dbReference>
<dbReference type="Proteomes" id="UP000253805">
    <property type="component" value="Unassembled WGS sequence"/>
</dbReference>
<accession>A0A369NV14</accession>
<gene>
    <name evidence="2" type="ORF">C1850_11280</name>
</gene>
<feature type="transmembrane region" description="Helical" evidence="1">
    <location>
        <begin position="37"/>
        <end position="57"/>
    </location>
</feature>
<organism evidence="2 3">
    <name type="scientific">Adlercreutzia equolifaciens subsp. celatus</name>
    <dbReference type="NCBI Taxonomy" id="394340"/>
    <lineage>
        <taxon>Bacteria</taxon>
        <taxon>Bacillati</taxon>
        <taxon>Actinomycetota</taxon>
        <taxon>Coriobacteriia</taxon>
        <taxon>Eggerthellales</taxon>
        <taxon>Eggerthellaceae</taxon>
        <taxon>Adlercreutzia</taxon>
    </lineage>
</organism>
<proteinExistence type="predicted"/>
<reference evidence="2 3" key="1">
    <citation type="journal article" date="2018" name="Elife">
        <title>Discovery and characterization of a prevalent human gut bacterial enzyme sufficient for the inactivation of a family of plant toxins.</title>
        <authorList>
            <person name="Koppel N."/>
            <person name="Bisanz J.E."/>
            <person name="Pandelia M.E."/>
            <person name="Turnbaugh P.J."/>
            <person name="Balskus E.P."/>
        </authorList>
    </citation>
    <scope>NUCLEOTIDE SEQUENCE [LARGE SCALE GENOMIC DNA]</scope>
    <source>
        <strain evidence="2 3">OB21 GAM 11</strain>
    </source>
</reference>
<keyword evidence="1" id="KW-0812">Transmembrane</keyword>
<sequence length="164" mass="17809">MRKNNWIVTAIAAVACGVLLWAWFALGFNHVDDPLDLVVAVAWWLVVAAVAGGIVWAEGKRREKMRLAFVGEGAGCSPEAGLVMPDAGESELAALERTLSGMAFPDEVAALDERVRPAFRWVVRSRKFDRNGEVWEGEVVAAHDPDAEPRPFASREDLAALLAA</sequence>